<accession>A0AA36ISZ8</accession>
<dbReference type="Gene3D" id="2.60.40.1360">
    <property type="match status" value="1"/>
</dbReference>
<dbReference type="EMBL" id="CAUJNA010002558">
    <property type="protein sequence ID" value="CAJ1393437.1"/>
    <property type="molecule type" value="Genomic_DNA"/>
</dbReference>
<comment type="caution">
    <text evidence="1">The sequence shown here is derived from an EMBL/GenBank/DDBJ whole genome shotgun (WGS) entry which is preliminary data.</text>
</comment>
<proteinExistence type="predicted"/>
<dbReference type="GO" id="GO:0004559">
    <property type="term" value="F:alpha-mannosidase activity"/>
    <property type="evidence" value="ECO:0007669"/>
    <property type="project" value="TreeGrafter"/>
</dbReference>
<dbReference type="GO" id="GO:0005975">
    <property type="term" value="P:carbohydrate metabolic process"/>
    <property type="evidence" value="ECO:0007669"/>
    <property type="project" value="InterPro"/>
</dbReference>
<name>A0AA36ISZ8_9DINO</name>
<dbReference type="SUPFAM" id="SSF74650">
    <property type="entry name" value="Galactose mutarotase-like"/>
    <property type="match status" value="1"/>
</dbReference>
<reference evidence="1" key="1">
    <citation type="submission" date="2023-08" db="EMBL/GenBank/DDBJ databases">
        <authorList>
            <person name="Chen Y."/>
            <person name="Shah S."/>
            <person name="Dougan E. K."/>
            <person name="Thang M."/>
            <person name="Chan C."/>
        </authorList>
    </citation>
    <scope>NUCLEOTIDE SEQUENCE</scope>
</reference>
<dbReference type="GO" id="GO:0005764">
    <property type="term" value="C:lysosome"/>
    <property type="evidence" value="ECO:0007669"/>
    <property type="project" value="TreeGrafter"/>
</dbReference>
<organism evidence="1 2">
    <name type="scientific">Effrenium voratum</name>
    <dbReference type="NCBI Taxonomy" id="2562239"/>
    <lineage>
        <taxon>Eukaryota</taxon>
        <taxon>Sar</taxon>
        <taxon>Alveolata</taxon>
        <taxon>Dinophyceae</taxon>
        <taxon>Suessiales</taxon>
        <taxon>Symbiodiniaceae</taxon>
        <taxon>Effrenium</taxon>
    </lineage>
</organism>
<dbReference type="InterPro" id="IPR011013">
    <property type="entry name" value="Gal_mutarotase_sf_dom"/>
</dbReference>
<dbReference type="Proteomes" id="UP001178507">
    <property type="component" value="Unassembled WGS sequence"/>
</dbReference>
<evidence type="ECO:0000313" key="1">
    <source>
        <dbReference type="EMBL" id="CAJ1393437.1"/>
    </source>
</evidence>
<dbReference type="PANTHER" id="PTHR11607:SF3">
    <property type="entry name" value="LYSOSOMAL ALPHA-MANNOSIDASE"/>
    <property type="match status" value="1"/>
</dbReference>
<evidence type="ECO:0000313" key="2">
    <source>
        <dbReference type="Proteomes" id="UP001178507"/>
    </source>
</evidence>
<dbReference type="AlphaFoldDB" id="A0AA36ISZ8"/>
<dbReference type="InterPro" id="IPR050843">
    <property type="entry name" value="Glycosyl_Hydrlase_38"/>
</dbReference>
<keyword evidence="2" id="KW-1185">Reference proteome</keyword>
<dbReference type="Gene3D" id="2.70.98.30">
    <property type="entry name" value="Golgi alpha-mannosidase II, domain 4"/>
    <property type="match status" value="1"/>
</dbReference>
<dbReference type="PANTHER" id="PTHR11607">
    <property type="entry name" value="ALPHA-MANNOSIDASE"/>
    <property type="match status" value="1"/>
</dbReference>
<dbReference type="GO" id="GO:0030246">
    <property type="term" value="F:carbohydrate binding"/>
    <property type="evidence" value="ECO:0007669"/>
    <property type="project" value="InterPro"/>
</dbReference>
<sequence>MKDDGRGVGEPLNETQYVTPYLSNPQGQHYGKGLVVRGQHWLSFEAPKSAAKSWRPLMDRVYMAPAPFFGAQGKPFAAVEKALPPNLEIVTLAPWDQKTLLLRIAHQFGLSEERRTVALPLHSLAGSSDRVSGEPIALLWGPIPARPIDRSDLGFRDGTGSFVLCAPRRKNGWDGS</sequence>
<gene>
    <name evidence="1" type="ORF">EVOR1521_LOCUS18304</name>
</gene>
<protein>
    <submittedName>
        <fullName evidence="1">Uncharacterized protein</fullName>
    </submittedName>
</protein>